<organism evidence="2 3">
    <name type="scientific">Trichonephila clavipes</name>
    <name type="common">Golden silk orbweaver</name>
    <name type="synonym">Nephila clavipes</name>
    <dbReference type="NCBI Taxonomy" id="2585209"/>
    <lineage>
        <taxon>Eukaryota</taxon>
        <taxon>Metazoa</taxon>
        <taxon>Ecdysozoa</taxon>
        <taxon>Arthropoda</taxon>
        <taxon>Chelicerata</taxon>
        <taxon>Arachnida</taxon>
        <taxon>Araneae</taxon>
        <taxon>Araneomorphae</taxon>
        <taxon>Entelegynae</taxon>
        <taxon>Araneoidea</taxon>
        <taxon>Nephilidae</taxon>
        <taxon>Trichonephila</taxon>
    </lineage>
</organism>
<proteinExistence type="predicted"/>
<evidence type="ECO:0000313" key="2">
    <source>
        <dbReference type="EMBL" id="GFX88286.1"/>
    </source>
</evidence>
<sequence>MAFENLGALIREIAWLVTLTAIALGLDLNAGEDMNTCKNIVPLRRVGTLNSQQAESPLGSFRKVKRSGMPLTTPKVFSLKIGVEPRGLMNVESIKTRCDLTGVIVQMGRGCLLIQGTWSFASSFRVA</sequence>
<feature type="signal peptide" evidence="1">
    <location>
        <begin position="1"/>
        <end position="25"/>
    </location>
</feature>
<evidence type="ECO:0000256" key="1">
    <source>
        <dbReference type="SAM" id="SignalP"/>
    </source>
</evidence>
<reference evidence="2" key="1">
    <citation type="submission" date="2020-08" db="EMBL/GenBank/DDBJ databases">
        <title>Multicomponent nature underlies the extraordinary mechanical properties of spider dragline silk.</title>
        <authorList>
            <person name="Kono N."/>
            <person name="Nakamura H."/>
            <person name="Mori M."/>
            <person name="Yoshida Y."/>
            <person name="Ohtoshi R."/>
            <person name="Malay A.D."/>
            <person name="Moran D.A.P."/>
            <person name="Tomita M."/>
            <person name="Numata K."/>
            <person name="Arakawa K."/>
        </authorList>
    </citation>
    <scope>NUCLEOTIDE SEQUENCE</scope>
</reference>
<dbReference type="AlphaFoldDB" id="A0A8X6R4J2"/>
<gene>
    <name evidence="2" type="ORF">TNCV_1705071</name>
</gene>
<feature type="chain" id="PRO_5036449435" evidence="1">
    <location>
        <begin position="26"/>
        <end position="127"/>
    </location>
</feature>
<protein>
    <submittedName>
        <fullName evidence="2">Uncharacterized protein</fullName>
    </submittedName>
</protein>
<evidence type="ECO:0000313" key="3">
    <source>
        <dbReference type="Proteomes" id="UP000887159"/>
    </source>
</evidence>
<accession>A0A8X6R4J2</accession>
<keyword evidence="3" id="KW-1185">Reference proteome</keyword>
<comment type="caution">
    <text evidence="2">The sequence shown here is derived from an EMBL/GenBank/DDBJ whole genome shotgun (WGS) entry which is preliminary data.</text>
</comment>
<keyword evidence="1" id="KW-0732">Signal</keyword>
<dbReference type="Proteomes" id="UP000887159">
    <property type="component" value="Unassembled WGS sequence"/>
</dbReference>
<name>A0A8X6R4J2_TRICX</name>
<dbReference type="EMBL" id="BMAU01021051">
    <property type="protein sequence ID" value="GFX88286.1"/>
    <property type="molecule type" value="Genomic_DNA"/>
</dbReference>